<keyword evidence="3" id="KW-1278">Translocase</keyword>
<evidence type="ECO:0000256" key="1">
    <source>
        <dbReference type="ARBA" id="ARBA00009173"/>
    </source>
</evidence>
<dbReference type="SUPFAM" id="SSF56770">
    <property type="entry name" value="HydA/Nqo6-like"/>
    <property type="match status" value="1"/>
</dbReference>
<accession>A0A1B1TAF1</accession>
<dbReference type="EMBL" id="KP211817">
    <property type="protein sequence ID" value="ANV79267.1"/>
    <property type="molecule type" value="Genomic_DNA"/>
</dbReference>
<organism evidence="7">
    <name type="scientific">uncultured Poseidoniia archaeon</name>
    <dbReference type="NCBI Taxonomy" id="1697135"/>
    <lineage>
        <taxon>Archaea</taxon>
        <taxon>Methanobacteriati</taxon>
        <taxon>Thermoplasmatota</taxon>
        <taxon>Candidatus Poseidoniia</taxon>
        <taxon>environmental samples</taxon>
    </lineage>
</organism>
<dbReference type="AlphaFoldDB" id="A0A1B1TAF1"/>
<dbReference type="PROSITE" id="PS01150">
    <property type="entry name" value="COMPLEX1_20K"/>
    <property type="match status" value="1"/>
</dbReference>
<comment type="similarity">
    <text evidence="1 5">Belongs to the complex I 20 kDa subunit family.</text>
</comment>
<dbReference type="GO" id="GO:0009060">
    <property type="term" value="P:aerobic respiration"/>
    <property type="evidence" value="ECO:0007669"/>
    <property type="project" value="TreeGrafter"/>
</dbReference>
<keyword evidence="4 5" id="KW-0520">NAD</keyword>
<evidence type="ECO:0000259" key="6">
    <source>
        <dbReference type="Pfam" id="PF01058"/>
    </source>
</evidence>
<sequence length="199" mass="21752">MAEDGQNYTMFSSRMLIDTVGDTTDAALQASGLRDVIGVLAGRLFNWGQRKSLFPLHLGIKCCALEMAAAGASRFDAERFGVFFRSSPRQCDVLLVNGPISKKFADPIVRLWEQMPEPKWCIAMGECAISGGPYFQSYNVLEGVDTVIPVDIYIPGCPPRPEALIDGFGKLREKIIRIGAVPSHSRTDSTAPIIIGDEQ</sequence>
<dbReference type="Pfam" id="PF01058">
    <property type="entry name" value="Oxidored_q6"/>
    <property type="match status" value="1"/>
</dbReference>
<dbReference type="GO" id="GO:0045271">
    <property type="term" value="C:respiratory chain complex I"/>
    <property type="evidence" value="ECO:0007669"/>
    <property type="project" value="TreeGrafter"/>
</dbReference>
<dbReference type="GO" id="GO:0048038">
    <property type="term" value="F:quinone binding"/>
    <property type="evidence" value="ECO:0007669"/>
    <property type="project" value="InterPro"/>
</dbReference>
<keyword evidence="2" id="KW-0813">Transport</keyword>
<keyword evidence="5" id="KW-0004">4Fe-4S</keyword>
<evidence type="ECO:0000256" key="3">
    <source>
        <dbReference type="ARBA" id="ARBA00022967"/>
    </source>
</evidence>
<evidence type="ECO:0000256" key="2">
    <source>
        <dbReference type="ARBA" id="ARBA00022448"/>
    </source>
</evidence>
<dbReference type="NCBIfam" id="NF005012">
    <property type="entry name" value="PRK06411.1"/>
    <property type="match status" value="1"/>
</dbReference>
<protein>
    <submittedName>
        <fullName evidence="7">NADH dehydrogenase subunit B (NuoB)</fullName>
    </submittedName>
</protein>
<keyword evidence="5" id="KW-0479">Metal-binding</keyword>
<dbReference type="PANTHER" id="PTHR11995">
    <property type="entry name" value="NADH DEHYDROGENASE"/>
    <property type="match status" value="1"/>
</dbReference>
<evidence type="ECO:0000256" key="5">
    <source>
        <dbReference type="RuleBase" id="RU004464"/>
    </source>
</evidence>
<dbReference type="InterPro" id="IPR006138">
    <property type="entry name" value="NADH_UQ_OxRdtase_20Kd_su"/>
</dbReference>
<dbReference type="PANTHER" id="PTHR11995:SF14">
    <property type="entry name" value="NADH DEHYDROGENASE [UBIQUINONE] IRON-SULFUR PROTEIN 7, MITOCHONDRIAL"/>
    <property type="match status" value="1"/>
</dbReference>
<feature type="domain" description="NADH:ubiquinone oxidoreductase-like 20kDa subunit" evidence="6">
    <location>
        <begin position="62"/>
        <end position="169"/>
    </location>
</feature>
<dbReference type="FunFam" id="3.40.50.12280:FF:000002">
    <property type="entry name" value="NADH-quinone oxidoreductase subunit B"/>
    <property type="match status" value="1"/>
</dbReference>
<dbReference type="GO" id="GO:0046872">
    <property type="term" value="F:metal ion binding"/>
    <property type="evidence" value="ECO:0007669"/>
    <property type="project" value="UniProtKB-KW"/>
</dbReference>
<reference evidence="7" key="1">
    <citation type="submission" date="2014-11" db="EMBL/GenBank/DDBJ databases">
        <authorList>
            <person name="Zhu J."/>
            <person name="Qi W."/>
            <person name="Song R."/>
        </authorList>
    </citation>
    <scope>NUCLEOTIDE SEQUENCE</scope>
</reference>
<proteinExistence type="inferred from homology"/>
<keyword evidence="5" id="KW-0411">Iron-sulfur</keyword>
<dbReference type="InterPro" id="IPR006137">
    <property type="entry name" value="NADH_UbQ_OxRdtase-like_20kDa"/>
</dbReference>
<evidence type="ECO:0000256" key="4">
    <source>
        <dbReference type="ARBA" id="ARBA00023027"/>
    </source>
</evidence>
<dbReference type="GO" id="GO:0015990">
    <property type="term" value="P:electron transport coupled proton transport"/>
    <property type="evidence" value="ECO:0007669"/>
    <property type="project" value="TreeGrafter"/>
</dbReference>
<name>A0A1B1TAF1_9ARCH</name>
<dbReference type="NCBIfam" id="TIGR01957">
    <property type="entry name" value="nuoB_fam"/>
    <property type="match status" value="1"/>
</dbReference>
<evidence type="ECO:0000313" key="7">
    <source>
        <dbReference type="EMBL" id="ANV79267.1"/>
    </source>
</evidence>
<keyword evidence="5" id="KW-0408">Iron</keyword>
<dbReference type="GO" id="GO:0008137">
    <property type="term" value="F:NADH dehydrogenase (ubiquinone) activity"/>
    <property type="evidence" value="ECO:0007669"/>
    <property type="project" value="InterPro"/>
</dbReference>
<reference evidence="7" key="2">
    <citation type="journal article" date="2015" name="ISME J.">
        <title>A new class of marine Euryarchaeota group II from the Mediterranean deep chlorophyll maximum.</title>
        <authorList>
            <person name="Martin-Cuadrado A.B."/>
            <person name="Garcia-Heredia I."/>
            <person name="Molto A.G."/>
            <person name="Lopez-Ubeda R."/>
            <person name="Kimes N."/>
            <person name="Lopez-Garcia P."/>
            <person name="Moreira D."/>
            <person name="Rodriguez-Valera F."/>
        </authorList>
    </citation>
    <scope>NUCLEOTIDE SEQUENCE</scope>
</reference>
<dbReference type="Gene3D" id="3.40.50.12280">
    <property type="match status" value="1"/>
</dbReference>
<dbReference type="GO" id="GO:0051539">
    <property type="term" value="F:4 iron, 4 sulfur cluster binding"/>
    <property type="evidence" value="ECO:0007669"/>
    <property type="project" value="UniProtKB-KW"/>
</dbReference>